<accession>A0ABY6LKC1</accession>
<protein>
    <submittedName>
        <fullName evidence="1">GEMIN5</fullName>
    </submittedName>
</protein>
<keyword evidence="2" id="KW-1185">Reference proteome</keyword>
<dbReference type="InterPro" id="IPR036322">
    <property type="entry name" value="WD40_repeat_dom_sf"/>
</dbReference>
<dbReference type="InterPro" id="IPR001680">
    <property type="entry name" value="WD40_rpt"/>
</dbReference>
<dbReference type="PANTHER" id="PTHR46362">
    <property type="entry name" value="GEM-ASSOCIATED PROTEIN 5"/>
    <property type="match status" value="1"/>
</dbReference>
<dbReference type="SUPFAM" id="SSF50978">
    <property type="entry name" value="WD40 repeat-like"/>
    <property type="match status" value="1"/>
</dbReference>
<dbReference type="EMBL" id="CP092882">
    <property type="protein sequence ID" value="UYV81603.1"/>
    <property type="molecule type" value="Genomic_DNA"/>
</dbReference>
<dbReference type="Proteomes" id="UP001235939">
    <property type="component" value="Chromosome 20"/>
</dbReference>
<reference evidence="1 2" key="1">
    <citation type="submission" date="2022-01" db="EMBL/GenBank/DDBJ databases">
        <title>A chromosomal length assembly of Cordylochernes scorpioides.</title>
        <authorList>
            <person name="Zeh D."/>
            <person name="Zeh J."/>
        </authorList>
    </citation>
    <scope>NUCLEOTIDE SEQUENCE [LARGE SCALE GENOMIC DNA]</scope>
    <source>
        <strain evidence="1">IN4F17</strain>
        <tissue evidence="1">Whole Body</tissue>
    </source>
</reference>
<dbReference type="Pfam" id="PF00400">
    <property type="entry name" value="WD40"/>
    <property type="match status" value="1"/>
</dbReference>
<organism evidence="1 2">
    <name type="scientific">Cordylochernes scorpioides</name>
    <dbReference type="NCBI Taxonomy" id="51811"/>
    <lineage>
        <taxon>Eukaryota</taxon>
        <taxon>Metazoa</taxon>
        <taxon>Ecdysozoa</taxon>
        <taxon>Arthropoda</taxon>
        <taxon>Chelicerata</taxon>
        <taxon>Arachnida</taxon>
        <taxon>Pseudoscorpiones</taxon>
        <taxon>Cheliferoidea</taxon>
        <taxon>Chernetidae</taxon>
        <taxon>Cordylochernes</taxon>
    </lineage>
</organism>
<evidence type="ECO:0000313" key="2">
    <source>
        <dbReference type="Proteomes" id="UP001235939"/>
    </source>
</evidence>
<gene>
    <name evidence="1" type="ORF">LAZ67_20001673</name>
</gene>
<dbReference type="InterPro" id="IPR052640">
    <property type="entry name" value="Gemin-5"/>
</dbReference>
<evidence type="ECO:0000313" key="1">
    <source>
        <dbReference type="EMBL" id="UYV81603.1"/>
    </source>
</evidence>
<dbReference type="InterPro" id="IPR015943">
    <property type="entry name" value="WD40/YVTN_repeat-like_dom_sf"/>
</dbReference>
<dbReference type="Gene3D" id="2.130.10.10">
    <property type="entry name" value="YVTN repeat-like/Quinoprotein amine dehydrogenase"/>
    <property type="match status" value="1"/>
</dbReference>
<dbReference type="PANTHER" id="PTHR46362:SF1">
    <property type="entry name" value="GEM-ASSOCIATED PROTEIN 5"/>
    <property type="match status" value="1"/>
</dbReference>
<dbReference type="SMART" id="SM00320">
    <property type="entry name" value="WD40"/>
    <property type="match status" value="4"/>
</dbReference>
<proteinExistence type="predicted"/>
<name>A0ABY6LKC1_9ARAC</name>
<sequence length="326" mass="36656">MMQLELVLQSMVDRRLSLIVIWDLENKKAIFSLATLGGFAYSLGFSPLERAGLAIGGGDNSLRAWNLTSSTKSCSTYWQGIKGKVTTEESSLSTSLDLYSCGDGHIYIHSTSNLQREAHNFDHLVKKYVDHQNRPLQRTELAWKQDFTALAVGNEDGSIEVYSTYMVLLARLEGPKKLIQCLSWHPRYTGTSDQVSPLHGWLACASNENTIYVYDLARIIKEQGTTPVVVTEATRELIGHHFRVVALAWSPHCDARLASASYDATVQNAMAASNMRITVRPGHLKSKPWFDKECYLAKKLTKESLTIFRETNTMSDRNVYISNRKK</sequence>